<dbReference type="eggNOG" id="COG0172">
    <property type="taxonomic scope" value="Bacteria"/>
</dbReference>
<organism evidence="5 6">
    <name type="scientific">Alkalihalophilus pseudofirmus (strain ATCC BAA-2126 / JCM 17055 / OF4)</name>
    <name type="common">Bacillus pseudofirmus</name>
    <dbReference type="NCBI Taxonomy" id="398511"/>
    <lineage>
        <taxon>Bacteria</taxon>
        <taxon>Bacillati</taxon>
        <taxon>Bacillota</taxon>
        <taxon>Bacilli</taxon>
        <taxon>Bacillales</taxon>
        <taxon>Bacillaceae</taxon>
        <taxon>Alkalihalophilus</taxon>
    </lineage>
</organism>
<dbReference type="InterPro" id="IPR025280">
    <property type="entry name" value="SNIPE"/>
</dbReference>
<dbReference type="HOGENOM" id="CLU_024787_2_1_9"/>
<dbReference type="SMART" id="SM00974">
    <property type="entry name" value="T5orf172"/>
    <property type="match status" value="1"/>
</dbReference>
<name>D3FQV5_ALKPO</name>
<evidence type="ECO:0000256" key="3">
    <source>
        <dbReference type="SAM" id="Phobius"/>
    </source>
</evidence>
<evidence type="ECO:0000313" key="5">
    <source>
        <dbReference type="EMBL" id="ADC51475.1"/>
    </source>
</evidence>
<evidence type="ECO:0000256" key="1">
    <source>
        <dbReference type="SAM" id="Coils"/>
    </source>
</evidence>
<dbReference type="AlphaFoldDB" id="D3FQV5"/>
<dbReference type="RefSeq" id="WP_012958837.1">
    <property type="nucleotide sequence ID" value="NC_013791.2"/>
</dbReference>
<dbReference type="InterPro" id="IPR018306">
    <property type="entry name" value="Phage_T5_Orf172_DNA-bd"/>
</dbReference>
<accession>D3FQV5</accession>
<dbReference type="Pfam" id="PF10544">
    <property type="entry name" value="T5orf172"/>
    <property type="match status" value="1"/>
</dbReference>
<keyword evidence="3" id="KW-0472">Membrane</keyword>
<feature type="coiled-coil region" evidence="1">
    <location>
        <begin position="58"/>
        <end position="103"/>
    </location>
</feature>
<keyword evidence="3" id="KW-1133">Transmembrane helix</keyword>
<dbReference type="Proteomes" id="UP000001544">
    <property type="component" value="Chromosome"/>
</dbReference>
<gene>
    <name evidence="5" type="ordered locus">BpOF4_17170</name>
</gene>
<feature type="domain" description="Bacteriophage T5 Orf172 DNA-binding" evidence="4">
    <location>
        <begin position="338"/>
        <end position="421"/>
    </location>
</feature>
<feature type="region of interest" description="Disordered" evidence="2">
    <location>
        <begin position="137"/>
        <end position="157"/>
    </location>
</feature>
<evidence type="ECO:0000259" key="4">
    <source>
        <dbReference type="SMART" id="SM00974"/>
    </source>
</evidence>
<dbReference type="KEGG" id="bpf:BpOF4_17170"/>
<feature type="transmembrane region" description="Helical" evidence="3">
    <location>
        <begin position="12"/>
        <end position="35"/>
    </location>
</feature>
<dbReference type="EMBL" id="CP001878">
    <property type="protein sequence ID" value="ADC51475.1"/>
    <property type="molecule type" value="Genomic_DNA"/>
</dbReference>
<evidence type="ECO:0000256" key="2">
    <source>
        <dbReference type="SAM" id="MobiDB-lite"/>
    </source>
</evidence>
<dbReference type="STRING" id="398511.BpOF4_17170"/>
<dbReference type="Pfam" id="PF13250">
    <property type="entry name" value="SNIPE"/>
    <property type="match status" value="1"/>
</dbReference>
<keyword evidence="1" id="KW-0175">Coiled coil</keyword>
<feature type="coiled-coil region" evidence="1">
    <location>
        <begin position="234"/>
        <end position="321"/>
    </location>
</feature>
<evidence type="ECO:0000313" key="6">
    <source>
        <dbReference type="Proteomes" id="UP000001544"/>
    </source>
</evidence>
<proteinExistence type="predicted"/>
<keyword evidence="3" id="KW-0812">Transmembrane</keyword>
<sequence>MLKQKWYLSTWFISIWFALSYFILPFFIGLILLALQIIDNKKRNKEWKEQGLDDLAKVKQLTIDLEKENDNLIVQKEKVKMDISKEEEQLQLIKSELVSYEEEHLYQTFGFYEPKYGFENSEKYKEQLDIIRDKQKQMAKDDTATNSKRWQVDGSEKKGEALRKDNVKIAVRAFNQECDIAISKVKFNNIDTVEKQIKKAREQINRLNKRNGVEIKLDYLALKIEELYLAYEYQVKKEEEKEEQRILKEQMREEKRIQAEIDRERKKLEKDEKHFNQALEKYKQQLEKASDELKLEIEVKISEIEEKMSEIQKEKEQVDYRAQNAKAGYVYIISNIGSFGENMFKIGMTRRLEPMERINELGNASVPFYFDVHAMVFSEDAPKLESLLHKEFEKYRVNKVNHRKEFFKVDINEIARVVKENHNNTVEFTKLAVAEEFRKSLQIAKETDQEKAYDEVAAG</sequence>
<keyword evidence="6" id="KW-1185">Reference proteome</keyword>
<reference evidence="5 6" key="1">
    <citation type="journal article" date="2011" name="Environ. Microbiol.">
        <title>Genome of alkaliphilic Bacillus pseudofirmus OF4 reveals adaptations that support the ability to grow in an external pH range from 7.5 to 11.4.</title>
        <authorList>
            <person name="Janto B."/>
            <person name="Ahmed A."/>
            <person name="Ito M."/>
            <person name="Liu J."/>
            <person name="Hicks D.B."/>
            <person name="Pagni S."/>
            <person name="Fackelmayer O.J."/>
            <person name="Smith T.A."/>
            <person name="Earl J."/>
            <person name="Elbourne L.D."/>
            <person name="Hassan K."/>
            <person name="Paulsen I.T."/>
            <person name="Kolsto A.B."/>
            <person name="Tourasse N.J."/>
            <person name="Ehrlich G.D."/>
            <person name="Boissy R."/>
            <person name="Ivey D.M."/>
            <person name="Li G."/>
            <person name="Xue Y."/>
            <person name="Ma Y."/>
            <person name="Hu F.Z."/>
            <person name="Krulwich T.A."/>
        </authorList>
    </citation>
    <scope>NUCLEOTIDE SEQUENCE [LARGE SCALE GENOMIC DNA]</scope>
    <source>
        <strain evidence="6">ATCC BAA-2126 / JCM 17055 / OF4</strain>
    </source>
</reference>
<protein>
    <submittedName>
        <fullName evidence="5">Phage protein</fullName>
    </submittedName>
</protein>